<reference evidence="12 13" key="1">
    <citation type="submission" date="2018-10" db="EMBL/GenBank/DDBJ databases">
        <title>Comparative analysis of microorganisms from saline springs in Andes Mountain Range, Colombia.</title>
        <authorList>
            <person name="Rubin E."/>
        </authorList>
    </citation>
    <scope>NUCLEOTIDE SEQUENCE [LARGE SCALE GENOMIC DNA]</scope>
    <source>
        <strain evidence="12 13">USBA 36</strain>
    </source>
</reference>
<evidence type="ECO:0000256" key="7">
    <source>
        <dbReference type="ARBA" id="ARBA00030642"/>
    </source>
</evidence>
<keyword evidence="3" id="KW-0574">Periplasm</keyword>
<dbReference type="SUPFAM" id="SSF109998">
    <property type="entry name" value="Triger factor/SurA peptide-binding domain-like"/>
    <property type="match status" value="1"/>
</dbReference>
<dbReference type="Pfam" id="PF09312">
    <property type="entry name" value="SurA_N"/>
    <property type="match status" value="1"/>
</dbReference>
<evidence type="ECO:0000256" key="3">
    <source>
        <dbReference type="ARBA" id="ARBA00022764"/>
    </source>
</evidence>
<sequence>MSMNALTRRLVGGLLCLCMAAGLTLGSAQPAPAQSGSLRIAAVVNDEIISLFDLEVRLSLTLLGASLPNTRENRQRLAGQVLRAMIDEKLQMQEAKRIGITVSDQEIAEAIRRIEMQNQMPQGGLDRMLAGQNIPRQTLEEQLRAALAWRRVVARRFSSGAEISDEEINEQLAQIEARRGQPEVLVKEILLPVDTPEREAEVRSFAERLVSQYREGAPFEGLAQQFSQSASARVGGDIGWIGADALDEPLAQAIADLPAGQITEPIRTVLGFYILKVEDRRIREQAPPSDAMVSLRQIALPVPLDAPPERLQEVAGRMQDAVAQTAGCETLPDVAKSLDAPAPIDLGRVRQGDLSPAIGNAVATVEVGKASAPVPLPGGVSVFVVCDRESVMSDLPSRPEIRQRLENEKLEVLARRLMRDLKRAAFIDIRI</sequence>
<evidence type="ECO:0000313" key="12">
    <source>
        <dbReference type="EMBL" id="RKQ70697.1"/>
    </source>
</evidence>
<keyword evidence="4 9" id="KW-0697">Rotamase</keyword>
<evidence type="ECO:0000313" key="13">
    <source>
        <dbReference type="Proteomes" id="UP000277424"/>
    </source>
</evidence>
<dbReference type="Pfam" id="PF00639">
    <property type="entry name" value="Rotamase"/>
    <property type="match status" value="1"/>
</dbReference>
<organism evidence="12 13">
    <name type="scientific">Oceanibaculum indicum</name>
    <dbReference type="NCBI Taxonomy" id="526216"/>
    <lineage>
        <taxon>Bacteria</taxon>
        <taxon>Pseudomonadati</taxon>
        <taxon>Pseudomonadota</taxon>
        <taxon>Alphaproteobacteria</taxon>
        <taxon>Rhodospirillales</taxon>
        <taxon>Oceanibaculaceae</taxon>
        <taxon>Oceanibaculum</taxon>
    </lineage>
</organism>
<evidence type="ECO:0000256" key="10">
    <source>
        <dbReference type="SAM" id="SignalP"/>
    </source>
</evidence>
<dbReference type="PROSITE" id="PS50198">
    <property type="entry name" value="PPIC_PPIASE_2"/>
    <property type="match status" value="1"/>
</dbReference>
<dbReference type="InterPro" id="IPR015391">
    <property type="entry name" value="SurA_N"/>
</dbReference>
<keyword evidence="6 9" id="KW-0413">Isomerase</keyword>
<dbReference type="GO" id="GO:0003755">
    <property type="term" value="F:peptidyl-prolyl cis-trans isomerase activity"/>
    <property type="evidence" value="ECO:0007669"/>
    <property type="project" value="UniProtKB-KW"/>
</dbReference>
<dbReference type="InterPro" id="IPR000297">
    <property type="entry name" value="PPIase_PpiC"/>
</dbReference>
<dbReference type="PANTHER" id="PTHR47637">
    <property type="entry name" value="CHAPERONE SURA"/>
    <property type="match status" value="1"/>
</dbReference>
<evidence type="ECO:0000256" key="9">
    <source>
        <dbReference type="PROSITE-ProRule" id="PRU00278"/>
    </source>
</evidence>
<dbReference type="Proteomes" id="UP000277424">
    <property type="component" value="Unassembled WGS sequence"/>
</dbReference>
<dbReference type="InterPro" id="IPR046357">
    <property type="entry name" value="PPIase_dom_sf"/>
</dbReference>
<dbReference type="PROSITE" id="PS01096">
    <property type="entry name" value="PPIC_PPIASE_1"/>
    <property type="match status" value="1"/>
</dbReference>
<dbReference type="InterPro" id="IPR027304">
    <property type="entry name" value="Trigger_fact/SurA_dom_sf"/>
</dbReference>
<evidence type="ECO:0000256" key="4">
    <source>
        <dbReference type="ARBA" id="ARBA00023110"/>
    </source>
</evidence>
<evidence type="ECO:0000259" key="11">
    <source>
        <dbReference type="PROSITE" id="PS50198"/>
    </source>
</evidence>
<evidence type="ECO:0000256" key="8">
    <source>
        <dbReference type="ARBA" id="ARBA00031484"/>
    </source>
</evidence>
<dbReference type="Gene3D" id="1.10.4030.10">
    <property type="entry name" value="Porin chaperone SurA, peptide-binding domain"/>
    <property type="match status" value="1"/>
</dbReference>
<feature type="chain" id="PRO_5019524222" description="Parvulin-like PPIase" evidence="10">
    <location>
        <begin position="34"/>
        <end position="431"/>
    </location>
</feature>
<feature type="signal peptide" evidence="10">
    <location>
        <begin position="1"/>
        <end position="33"/>
    </location>
</feature>
<keyword evidence="5" id="KW-0143">Chaperone</keyword>
<evidence type="ECO:0000256" key="2">
    <source>
        <dbReference type="ARBA" id="ARBA00022729"/>
    </source>
</evidence>
<dbReference type="EMBL" id="RBIG01000002">
    <property type="protein sequence ID" value="RKQ70697.1"/>
    <property type="molecule type" value="Genomic_DNA"/>
</dbReference>
<feature type="domain" description="PpiC" evidence="11">
    <location>
        <begin position="181"/>
        <end position="279"/>
    </location>
</feature>
<dbReference type="InterPro" id="IPR023058">
    <property type="entry name" value="PPIase_PpiC_CS"/>
</dbReference>
<comment type="caution">
    <text evidence="12">The sequence shown here is derived from an EMBL/GenBank/DDBJ whole genome shotgun (WGS) entry which is preliminary data.</text>
</comment>
<evidence type="ECO:0000256" key="6">
    <source>
        <dbReference type="ARBA" id="ARBA00023235"/>
    </source>
</evidence>
<dbReference type="SUPFAM" id="SSF54534">
    <property type="entry name" value="FKBP-like"/>
    <property type="match status" value="2"/>
</dbReference>
<proteinExistence type="predicted"/>
<protein>
    <recommendedName>
        <fullName evidence="1">Parvulin-like PPIase</fullName>
    </recommendedName>
    <alternativeName>
        <fullName evidence="7">Peptidyl-prolyl cis-trans isomerase plp</fullName>
    </alternativeName>
    <alternativeName>
        <fullName evidence="8">Rotamase plp</fullName>
    </alternativeName>
</protein>
<accession>A0A420WI95</accession>
<evidence type="ECO:0000256" key="5">
    <source>
        <dbReference type="ARBA" id="ARBA00023186"/>
    </source>
</evidence>
<keyword evidence="2 10" id="KW-0732">Signal</keyword>
<evidence type="ECO:0000256" key="1">
    <source>
        <dbReference type="ARBA" id="ARBA00018370"/>
    </source>
</evidence>
<dbReference type="Gene3D" id="3.10.50.40">
    <property type="match status" value="2"/>
</dbReference>
<dbReference type="AlphaFoldDB" id="A0A420WI95"/>
<gene>
    <name evidence="12" type="ORF">BCL74_2647</name>
</gene>
<name>A0A420WI95_9PROT</name>
<dbReference type="InterPro" id="IPR050280">
    <property type="entry name" value="OMP_Chaperone_SurA"/>
</dbReference>
<dbReference type="PANTHER" id="PTHR47637:SF1">
    <property type="entry name" value="CHAPERONE SURA"/>
    <property type="match status" value="1"/>
</dbReference>